<dbReference type="EMBL" id="JADKMY010000001">
    <property type="protein sequence ID" value="MBF4553275.1"/>
    <property type="molecule type" value="Genomic_DNA"/>
</dbReference>
<accession>A0ABR9ZIR3</accession>
<dbReference type="NCBIfam" id="TIGR01764">
    <property type="entry name" value="excise"/>
    <property type="match status" value="1"/>
</dbReference>
<protein>
    <submittedName>
        <fullName evidence="2">Helix-turn-helix domain-containing protein</fullName>
    </submittedName>
</protein>
<reference evidence="2 3" key="1">
    <citation type="submission" date="2020-10" db="EMBL/GenBank/DDBJ databases">
        <title>Novel species in genus Corynebacterium.</title>
        <authorList>
            <person name="Zhang G."/>
        </authorList>
    </citation>
    <scope>NUCLEOTIDE SEQUENCE [LARGE SCALE GENOMIC DNA]</scope>
    <source>
        <strain evidence="2 3">DSM 45110</strain>
    </source>
</reference>
<feature type="domain" description="Helix-turn-helix" evidence="1">
    <location>
        <begin position="9"/>
        <end position="55"/>
    </location>
</feature>
<dbReference type="Proteomes" id="UP000635902">
    <property type="component" value="Unassembled WGS sequence"/>
</dbReference>
<evidence type="ECO:0000313" key="2">
    <source>
        <dbReference type="EMBL" id="MBF4553275.1"/>
    </source>
</evidence>
<dbReference type="RefSeq" id="WP_194556100.1">
    <property type="nucleotide sequence ID" value="NZ_JADKMY010000001.1"/>
</dbReference>
<evidence type="ECO:0000313" key="3">
    <source>
        <dbReference type="Proteomes" id="UP000635902"/>
    </source>
</evidence>
<dbReference type="Pfam" id="PF12728">
    <property type="entry name" value="HTH_17"/>
    <property type="match status" value="1"/>
</dbReference>
<sequence>MEEFNGETFYTVEECAEYLGKTVDEVRELIRSGEMHAYKLRAIRCPWMVQKTQLEYQKWAEKGIISEEILNEY</sequence>
<keyword evidence="3" id="KW-1185">Reference proteome</keyword>
<organism evidence="2 3">
    <name type="scientific">Corynebacterium suicordis DSM 45110</name>
    <dbReference type="NCBI Taxonomy" id="1121369"/>
    <lineage>
        <taxon>Bacteria</taxon>
        <taxon>Bacillati</taxon>
        <taxon>Actinomycetota</taxon>
        <taxon>Actinomycetes</taxon>
        <taxon>Mycobacteriales</taxon>
        <taxon>Corynebacteriaceae</taxon>
        <taxon>Corynebacterium</taxon>
    </lineage>
</organism>
<evidence type="ECO:0000259" key="1">
    <source>
        <dbReference type="Pfam" id="PF12728"/>
    </source>
</evidence>
<name>A0ABR9ZIR3_9CORY</name>
<dbReference type="InterPro" id="IPR041657">
    <property type="entry name" value="HTH_17"/>
</dbReference>
<comment type="caution">
    <text evidence="2">The sequence shown here is derived from an EMBL/GenBank/DDBJ whole genome shotgun (WGS) entry which is preliminary data.</text>
</comment>
<dbReference type="InterPro" id="IPR010093">
    <property type="entry name" value="SinI_DNA-bd"/>
</dbReference>
<proteinExistence type="predicted"/>
<gene>
    <name evidence="2" type="ORF">IRY30_04150</name>
</gene>